<dbReference type="GO" id="GO:0003677">
    <property type="term" value="F:DNA binding"/>
    <property type="evidence" value="ECO:0007669"/>
    <property type="project" value="UniProtKB-KW"/>
</dbReference>
<dbReference type="Gene3D" id="1.10.443.10">
    <property type="entry name" value="Intergrase catalytic core"/>
    <property type="match status" value="1"/>
</dbReference>
<dbReference type="PANTHER" id="PTHR30349:SF41">
    <property type="entry name" value="INTEGRASE_RECOMBINASE PROTEIN MJ0367-RELATED"/>
    <property type="match status" value="1"/>
</dbReference>
<evidence type="ECO:0000256" key="3">
    <source>
        <dbReference type="ARBA" id="ARBA00023172"/>
    </source>
</evidence>
<dbReference type="Proteomes" id="UP000183940">
    <property type="component" value="Unassembled WGS sequence"/>
</dbReference>
<dbReference type="SUPFAM" id="SSF56349">
    <property type="entry name" value="DNA breaking-rejoining enzymes"/>
    <property type="match status" value="1"/>
</dbReference>
<keyword evidence="3" id="KW-0233">DNA recombination</keyword>
<reference evidence="5" key="1">
    <citation type="submission" date="2016-10" db="EMBL/GenBank/DDBJ databases">
        <title>CRISPR-Cas defence system in Roseofilum reptotaenium: evidence of a bacteriophage-cyanobacterium arms race in the coral black band disease.</title>
        <authorList>
            <person name="Buerger P."/>
            <person name="Wood-Charlson E.M."/>
            <person name="Weynberg K.D."/>
            <person name="Willis B."/>
            <person name="Van Oppen M.J."/>
        </authorList>
    </citation>
    <scope>NUCLEOTIDE SEQUENCE [LARGE SCALE GENOMIC DNA]</scope>
    <source>
        <strain evidence="5">AO1-A</strain>
    </source>
</reference>
<dbReference type="GO" id="GO:0006310">
    <property type="term" value="P:DNA recombination"/>
    <property type="evidence" value="ECO:0007669"/>
    <property type="project" value="UniProtKB-KW"/>
</dbReference>
<comment type="caution">
    <text evidence="5">The sequence shown here is derived from an EMBL/GenBank/DDBJ whole genome shotgun (WGS) entry which is preliminary data.</text>
</comment>
<name>A0A1L9QN41_9CYAN</name>
<sequence>MKRVRIPKISKGNNGGSIRLRWTYQGKRYCLSGFGDWSDSLAQSVANVRAEEIKRDIRLGTFDPSLENYQSHHVQNQKAINKHQERCKKQEAVQWSLVDVWNFYKDYNTESTPATTQKNHWKSVDNALAKISNEETLPDNAYQITPKLLEYYTYHTLQRVLASLVAASNLAFNCGHIPKNHWKDIKKQLPKKVGKDESKRTNKAYTVREIKAILEAFESDRFCSEKSAFDHSHYYPFVEFLILTGCRPGEAIALTWDDIDDDKIRFNKSYSLGELKSTKNGKTRHFPLSKGLKECIARQYRNPVSNNSFNLVFPSPKGGYINLQNFTTKIFNYVINCLWEIRVVRYKLPTYNLRNTSASFYLRNGVDRATIAKLFETSGEMLDKHYFAPDDDIELPEI</sequence>
<evidence type="ECO:0000313" key="6">
    <source>
        <dbReference type="Proteomes" id="UP000183940"/>
    </source>
</evidence>
<dbReference type="PANTHER" id="PTHR30349">
    <property type="entry name" value="PHAGE INTEGRASE-RELATED"/>
    <property type="match status" value="1"/>
</dbReference>
<dbReference type="GO" id="GO:0015074">
    <property type="term" value="P:DNA integration"/>
    <property type="evidence" value="ECO:0007669"/>
    <property type="project" value="InterPro"/>
</dbReference>
<proteinExistence type="inferred from homology"/>
<dbReference type="Pfam" id="PF00589">
    <property type="entry name" value="Phage_integrase"/>
    <property type="match status" value="1"/>
</dbReference>
<evidence type="ECO:0000256" key="2">
    <source>
        <dbReference type="ARBA" id="ARBA00023125"/>
    </source>
</evidence>
<dbReference type="STRING" id="1925591.BI308_18640"/>
<dbReference type="AlphaFoldDB" id="A0A1L9QN41"/>
<comment type="similarity">
    <text evidence="1">Belongs to the 'phage' integrase family.</text>
</comment>
<evidence type="ECO:0000313" key="5">
    <source>
        <dbReference type="EMBL" id="OJJ24091.1"/>
    </source>
</evidence>
<evidence type="ECO:0000256" key="1">
    <source>
        <dbReference type="ARBA" id="ARBA00008857"/>
    </source>
</evidence>
<dbReference type="InterPro" id="IPR050090">
    <property type="entry name" value="Tyrosine_recombinase_XerCD"/>
</dbReference>
<feature type="domain" description="Tyr recombinase" evidence="4">
    <location>
        <begin position="200"/>
        <end position="398"/>
    </location>
</feature>
<accession>A0A1L9QN41</accession>
<keyword evidence="6" id="KW-1185">Reference proteome</keyword>
<dbReference type="PROSITE" id="PS51898">
    <property type="entry name" value="TYR_RECOMBINASE"/>
    <property type="match status" value="1"/>
</dbReference>
<keyword evidence="2" id="KW-0238">DNA-binding</keyword>
<dbReference type="InterPro" id="IPR011010">
    <property type="entry name" value="DNA_brk_join_enz"/>
</dbReference>
<protein>
    <recommendedName>
        <fullName evidence="4">Tyr recombinase domain-containing protein</fullName>
    </recommendedName>
</protein>
<dbReference type="InterPro" id="IPR002104">
    <property type="entry name" value="Integrase_catalytic"/>
</dbReference>
<gene>
    <name evidence="5" type="ORF">BI308_18640</name>
</gene>
<dbReference type="InterPro" id="IPR013762">
    <property type="entry name" value="Integrase-like_cat_sf"/>
</dbReference>
<dbReference type="EMBL" id="MLAW01000038">
    <property type="protein sequence ID" value="OJJ24091.1"/>
    <property type="molecule type" value="Genomic_DNA"/>
</dbReference>
<evidence type="ECO:0000259" key="4">
    <source>
        <dbReference type="PROSITE" id="PS51898"/>
    </source>
</evidence>
<organism evidence="5 6">
    <name type="scientific">Roseofilum reptotaenium AO1-A</name>
    <dbReference type="NCBI Taxonomy" id="1925591"/>
    <lineage>
        <taxon>Bacteria</taxon>
        <taxon>Bacillati</taxon>
        <taxon>Cyanobacteriota</taxon>
        <taxon>Cyanophyceae</taxon>
        <taxon>Desertifilales</taxon>
        <taxon>Desertifilaceae</taxon>
        <taxon>Roseofilum</taxon>
    </lineage>
</organism>